<evidence type="ECO:0000313" key="1">
    <source>
        <dbReference type="EMBL" id="KAI0086678.1"/>
    </source>
</evidence>
<name>A0ACB8TXH8_9APHY</name>
<comment type="caution">
    <text evidence="1">The sequence shown here is derived from an EMBL/GenBank/DDBJ whole genome shotgun (WGS) entry which is preliminary data.</text>
</comment>
<dbReference type="Proteomes" id="UP001055072">
    <property type="component" value="Unassembled WGS sequence"/>
</dbReference>
<proteinExistence type="predicted"/>
<protein>
    <submittedName>
        <fullName evidence="1">Uncharacterized protein</fullName>
    </submittedName>
</protein>
<dbReference type="EMBL" id="MU274922">
    <property type="protein sequence ID" value="KAI0086678.1"/>
    <property type="molecule type" value="Genomic_DNA"/>
</dbReference>
<evidence type="ECO:0000313" key="2">
    <source>
        <dbReference type="Proteomes" id="UP001055072"/>
    </source>
</evidence>
<organism evidence="1 2">
    <name type="scientific">Irpex rosettiformis</name>
    <dbReference type="NCBI Taxonomy" id="378272"/>
    <lineage>
        <taxon>Eukaryota</taxon>
        <taxon>Fungi</taxon>
        <taxon>Dikarya</taxon>
        <taxon>Basidiomycota</taxon>
        <taxon>Agaricomycotina</taxon>
        <taxon>Agaricomycetes</taxon>
        <taxon>Polyporales</taxon>
        <taxon>Irpicaceae</taxon>
        <taxon>Irpex</taxon>
    </lineage>
</organism>
<accession>A0ACB8TXH8</accession>
<reference evidence="1" key="1">
    <citation type="journal article" date="2021" name="Environ. Microbiol.">
        <title>Gene family expansions and transcriptome signatures uncover fungal adaptations to wood decay.</title>
        <authorList>
            <person name="Hage H."/>
            <person name="Miyauchi S."/>
            <person name="Viragh M."/>
            <person name="Drula E."/>
            <person name="Min B."/>
            <person name="Chaduli D."/>
            <person name="Navarro D."/>
            <person name="Favel A."/>
            <person name="Norest M."/>
            <person name="Lesage-Meessen L."/>
            <person name="Balint B."/>
            <person name="Merenyi Z."/>
            <person name="de Eugenio L."/>
            <person name="Morin E."/>
            <person name="Martinez A.T."/>
            <person name="Baldrian P."/>
            <person name="Stursova M."/>
            <person name="Martinez M.J."/>
            <person name="Novotny C."/>
            <person name="Magnuson J.K."/>
            <person name="Spatafora J.W."/>
            <person name="Maurice S."/>
            <person name="Pangilinan J."/>
            <person name="Andreopoulos W."/>
            <person name="LaButti K."/>
            <person name="Hundley H."/>
            <person name="Na H."/>
            <person name="Kuo A."/>
            <person name="Barry K."/>
            <person name="Lipzen A."/>
            <person name="Henrissat B."/>
            <person name="Riley R."/>
            <person name="Ahrendt S."/>
            <person name="Nagy L.G."/>
            <person name="Grigoriev I.V."/>
            <person name="Martin F."/>
            <person name="Rosso M.N."/>
        </authorList>
    </citation>
    <scope>NUCLEOTIDE SEQUENCE</scope>
    <source>
        <strain evidence="1">CBS 384.51</strain>
    </source>
</reference>
<gene>
    <name evidence="1" type="ORF">BDY19DRAFT_959773</name>
</gene>
<keyword evidence="2" id="KW-1185">Reference proteome</keyword>
<sequence>MGAGQSKADSDEKVFYSETPIQFDEDVVNHLTDSSASPSPSPERQSTIDAQIRTRIHAELEHLRQQEEDVKHQIELALEKENLDRERSLAGEESESEGSEAGSVRNSTALAGDLEELRTKVERFQSRQALSEFPAVQAASEAVVSCYKSHPTTTLDCWKEVARFKDAVSSVEQHYIDSLRS</sequence>